<dbReference type="AlphaFoldDB" id="A0A8B2NVY6"/>
<evidence type="ECO:0000259" key="1">
    <source>
        <dbReference type="PROSITE" id="PS51186"/>
    </source>
</evidence>
<gene>
    <name evidence="2" type="ORF">DLJ53_07645</name>
</gene>
<reference evidence="2 3" key="1">
    <citation type="submission" date="2018-05" db="EMBL/GenBank/DDBJ databases">
        <title>Acuticoccus sediminis sp. nov., isolated from deep-sea sediment of Indian Ocean.</title>
        <authorList>
            <person name="Liu X."/>
            <person name="Lai Q."/>
            <person name="Du Y."/>
            <person name="Sun F."/>
            <person name="Zhang X."/>
            <person name="Wang S."/>
            <person name="Shao Z."/>
        </authorList>
    </citation>
    <scope>NUCLEOTIDE SEQUENCE [LARGE SCALE GENOMIC DNA]</scope>
    <source>
        <strain evidence="2 3">PTG4-2</strain>
    </source>
</reference>
<dbReference type="Pfam" id="PF00583">
    <property type="entry name" value="Acetyltransf_1"/>
    <property type="match status" value="1"/>
</dbReference>
<dbReference type="InterPro" id="IPR000182">
    <property type="entry name" value="GNAT_dom"/>
</dbReference>
<dbReference type="InterPro" id="IPR016181">
    <property type="entry name" value="Acyl_CoA_acyltransferase"/>
</dbReference>
<dbReference type="PROSITE" id="PS51186">
    <property type="entry name" value="GNAT"/>
    <property type="match status" value="1"/>
</dbReference>
<evidence type="ECO:0000313" key="2">
    <source>
        <dbReference type="EMBL" id="RAI04307.1"/>
    </source>
</evidence>
<dbReference type="GO" id="GO:0016747">
    <property type="term" value="F:acyltransferase activity, transferring groups other than amino-acyl groups"/>
    <property type="evidence" value="ECO:0007669"/>
    <property type="project" value="InterPro"/>
</dbReference>
<feature type="domain" description="N-acetyltransferase" evidence="1">
    <location>
        <begin position="44"/>
        <end position="235"/>
    </location>
</feature>
<sequence length="240" mass="26244">MGTRRVLASVAHRAEANHGPPSPMTIDMSTIPAECIVKQGDDWMLVAPIPDAIAEEVAAYSVAQRATMKHIVGSEEVRRKVVGNRMRQDRLCAAIVNGEIAGCISYRMDGEGSVWPEAKRFREHFGPVSGTFRYMLAEATLHRGHRDELYLEGFKVDPAARGRGIGTALLHWLGSEVVRRGKSRWRTEASVTAAPAMRVYQGVGAKPTKTVHLGPIGRIADRPSFVVLVWEPPVDTPAGT</sequence>
<organism evidence="2 3">
    <name type="scientific">Acuticoccus sediminis</name>
    <dbReference type="NCBI Taxonomy" id="2184697"/>
    <lineage>
        <taxon>Bacteria</taxon>
        <taxon>Pseudomonadati</taxon>
        <taxon>Pseudomonadota</taxon>
        <taxon>Alphaproteobacteria</taxon>
        <taxon>Hyphomicrobiales</taxon>
        <taxon>Amorphaceae</taxon>
        <taxon>Acuticoccus</taxon>
    </lineage>
</organism>
<dbReference type="EMBL" id="QHHQ01000001">
    <property type="protein sequence ID" value="RAI04307.1"/>
    <property type="molecule type" value="Genomic_DNA"/>
</dbReference>
<accession>A0A8B2NVY6</accession>
<keyword evidence="3" id="KW-1185">Reference proteome</keyword>
<dbReference type="CDD" id="cd04301">
    <property type="entry name" value="NAT_SF"/>
    <property type="match status" value="1"/>
</dbReference>
<dbReference type="Proteomes" id="UP000249590">
    <property type="component" value="Unassembled WGS sequence"/>
</dbReference>
<protein>
    <recommendedName>
        <fullName evidence="1">N-acetyltransferase domain-containing protein</fullName>
    </recommendedName>
</protein>
<dbReference type="SUPFAM" id="SSF55729">
    <property type="entry name" value="Acyl-CoA N-acyltransferases (Nat)"/>
    <property type="match status" value="1"/>
</dbReference>
<dbReference type="Gene3D" id="3.40.630.30">
    <property type="match status" value="1"/>
</dbReference>
<proteinExistence type="predicted"/>
<evidence type="ECO:0000313" key="3">
    <source>
        <dbReference type="Proteomes" id="UP000249590"/>
    </source>
</evidence>
<name>A0A8B2NVY6_9HYPH</name>
<comment type="caution">
    <text evidence="2">The sequence shown here is derived from an EMBL/GenBank/DDBJ whole genome shotgun (WGS) entry which is preliminary data.</text>
</comment>